<evidence type="ECO:0000313" key="2">
    <source>
        <dbReference type="EMBL" id="CBI76029.1"/>
    </source>
</evidence>
<organism evidence="2 3">
    <name type="scientific">Bartonella clarridgeiae (strain CCUG 45776 / CIP 104772 / 73)</name>
    <dbReference type="NCBI Taxonomy" id="696125"/>
    <lineage>
        <taxon>Bacteria</taxon>
        <taxon>Pseudomonadati</taxon>
        <taxon>Pseudomonadota</taxon>
        <taxon>Alphaproteobacteria</taxon>
        <taxon>Hyphomicrobiales</taxon>
        <taxon>Bartonellaceae</taxon>
        <taxon>Bartonella</taxon>
    </lineage>
</organism>
<dbReference type="KEGG" id="bcd:BARCL_0348"/>
<keyword evidence="1" id="KW-0812">Transmembrane</keyword>
<keyword evidence="1" id="KW-0472">Membrane</keyword>
<dbReference type="AlphaFoldDB" id="E6YGP1"/>
<protein>
    <submittedName>
        <fullName evidence="2">Uncharacterized protein</fullName>
    </submittedName>
</protein>
<gene>
    <name evidence="2" type="ordered locus">BARCL_0348</name>
</gene>
<reference evidence="3" key="1">
    <citation type="submission" date="2009-11" db="EMBL/GenBank/DDBJ databases">
        <title>Genome sequencing of Bartonella species and comparative genomics.</title>
        <authorList>
            <person name="Engel P."/>
            <person name="Salzburger W."/>
            <person name="Marius L."/>
            <person name="Chao-Chin C."/>
            <person name="Soichi M."/>
            <person name="Christa L."/>
            <person name="Alexandra C."/>
            <person name="Aurelie L."/>
            <person name="Claudine M."/>
            <person name="Stephan S.C."/>
            <person name="Christoph D."/>
        </authorList>
    </citation>
    <scope>NUCLEOTIDE SEQUENCE [LARGE SCALE GENOMIC DNA]</scope>
    <source>
        <strain evidence="3">CIP 104772 / 73</strain>
    </source>
</reference>
<keyword evidence="1" id="KW-1133">Transmembrane helix</keyword>
<evidence type="ECO:0000313" key="3">
    <source>
        <dbReference type="Proteomes" id="UP000009101"/>
    </source>
</evidence>
<proteinExistence type="predicted"/>
<dbReference type="EMBL" id="FN645454">
    <property type="protein sequence ID" value="CBI76029.1"/>
    <property type="molecule type" value="Genomic_DNA"/>
</dbReference>
<reference evidence="2 3" key="2">
    <citation type="journal article" date="2011" name="PLoS Genet.">
        <title>Parallel evolution of a type IV secretion system in radiating lineages of the host-restricted bacterial pathogen Bartonella.</title>
        <authorList>
            <person name="Engel P."/>
            <person name="Salzburger W."/>
            <person name="Liesch M."/>
            <person name="Chang C.C."/>
            <person name="Maruyama S."/>
            <person name="Lanz C."/>
            <person name="Calteau A."/>
            <person name="Lajus A."/>
            <person name="Medigue C."/>
            <person name="Schuster S.C."/>
            <person name="Dehio C."/>
        </authorList>
    </citation>
    <scope>NUCLEOTIDE SEQUENCE [LARGE SCALE GENOMIC DNA]</scope>
    <source>
        <strain evidence="3">CIP 104772 / 73</strain>
    </source>
</reference>
<feature type="transmembrane region" description="Helical" evidence="1">
    <location>
        <begin position="18"/>
        <end position="36"/>
    </location>
</feature>
<sequence>MYFAFSISQRLLFTLEKMIPYIVFLYHIAIFPYFVFRFL</sequence>
<evidence type="ECO:0000256" key="1">
    <source>
        <dbReference type="SAM" id="Phobius"/>
    </source>
</evidence>
<keyword evidence="3" id="KW-1185">Reference proteome</keyword>
<dbReference type="HOGENOM" id="CLU_3305344_0_0_5"/>
<dbReference type="Proteomes" id="UP000009101">
    <property type="component" value="Chromosome"/>
</dbReference>
<name>E6YGP1_BARC7</name>
<accession>E6YGP1</accession>